<gene>
    <name evidence="2" type="ORF">AS033_13255</name>
    <name evidence="3" type="ORF">RSA11_12285</name>
    <name evidence="4" type="ORF">SZL87_14580</name>
</gene>
<evidence type="ECO:0000256" key="1">
    <source>
        <dbReference type="SAM" id="Phobius"/>
    </source>
</evidence>
<sequence>MAKKDAKHHIMTFTFKEEATSYQVFSELKKYHARGQVDFEQVAVIKRNENGAFSFEDAVDLSGSNRAVKGSLIGMAVGILGGPFGILLGSMTGMLIGGSKDMKENQEIQETFKRTLGVIPPGQTGIIAIGEEFEPSVLDGLVAQHDGTLERTDEQLES</sequence>
<dbReference type="Proteomes" id="UP001387110">
    <property type="component" value="Unassembled WGS sequence"/>
</dbReference>
<proteinExistence type="predicted"/>
<keyword evidence="1" id="KW-1133">Transmembrane helix</keyword>
<name>A0A0V8GCZ7_9BACL</name>
<feature type="transmembrane region" description="Helical" evidence="1">
    <location>
        <begin position="72"/>
        <end position="96"/>
    </location>
</feature>
<dbReference type="Proteomes" id="UP000053797">
    <property type="component" value="Unassembled WGS sequence"/>
</dbReference>
<protein>
    <recommendedName>
        <fullName evidence="8">DUF1269 domain-containing protein</fullName>
    </recommendedName>
</protein>
<evidence type="ECO:0000313" key="4">
    <source>
        <dbReference type="EMBL" id="MEI4463649.1"/>
    </source>
</evidence>
<dbReference type="EMBL" id="LNQL01000005">
    <property type="protein sequence ID" value="KSU48101.1"/>
    <property type="molecule type" value="Genomic_DNA"/>
</dbReference>
<accession>A0A0V8GCZ7</accession>
<evidence type="ECO:0008006" key="8">
    <source>
        <dbReference type="Google" id="ProtNLM"/>
    </source>
</evidence>
<dbReference type="Proteomes" id="UP000072605">
    <property type="component" value="Unassembled WGS sequence"/>
</dbReference>
<dbReference type="EMBL" id="LDQV01000028">
    <property type="protein sequence ID" value="KTR25981.1"/>
    <property type="molecule type" value="Genomic_DNA"/>
</dbReference>
<comment type="caution">
    <text evidence="2">The sequence shown here is derived from an EMBL/GenBank/DDBJ whole genome shotgun (WGS) entry which is preliminary data.</text>
</comment>
<evidence type="ECO:0000313" key="5">
    <source>
        <dbReference type="Proteomes" id="UP000053797"/>
    </source>
</evidence>
<evidence type="ECO:0000313" key="7">
    <source>
        <dbReference type="Proteomes" id="UP001387110"/>
    </source>
</evidence>
<reference evidence="3 6" key="2">
    <citation type="journal article" date="2016" name="Front. Microbiol.">
        <title>Genomic Resource of Rice Seed Associated Bacteria.</title>
        <authorList>
            <person name="Midha S."/>
            <person name="Bansal K."/>
            <person name="Sharma S."/>
            <person name="Kumar N."/>
            <person name="Patil P.P."/>
            <person name="Chaudhry V."/>
            <person name="Patil P.B."/>
        </authorList>
    </citation>
    <scope>NUCLEOTIDE SEQUENCE [LARGE SCALE GENOMIC DNA]</scope>
    <source>
        <strain evidence="3 6">RSA11</strain>
    </source>
</reference>
<organism evidence="2 5">
    <name type="scientific">Exiguobacterium indicum</name>
    <dbReference type="NCBI Taxonomy" id="296995"/>
    <lineage>
        <taxon>Bacteria</taxon>
        <taxon>Bacillati</taxon>
        <taxon>Bacillota</taxon>
        <taxon>Bacilli</taxon>
        <taxon>Bacillales</taxon>
        <taxon>Bacillales Family XII. Incertae Sedis</taxon>
        <taxon>Exiguobacterium</taxon>
    </lineage>
</organism>
<keyword evidence="7" id="KW-1185">Reference proteome</keyword>
<keyword evidence="1" id="KW-0812">Transmembrane</keyword>
<dbReference type="AlphaFoldDB" id="A0A0V8GCZ7"/>
<keyword evidence="1" id="KW-0472">Membrane</keyword>
<dbReference type="GeneID" id="90838298"/>
<dbReference type="EMBL" id="JBAWKY010000005">
    <property type="protein sequence ID" value="MEI4463649.1"/>
    <property type="molecule type" value="Genomic_DNA"/>
</dbReference>
<evidence type="ECO:0000313" key="6">
    <source>
        <dbReference type="Proteomes" id="UP000072605"/>
    </source>
</evidence>
<evidence type="ECO:0000313" key="3">
    <source>
        <dbReference type="EMBL" id="KTR25981.1"/>
    </source>
</evidence>
<dbReference type="RefSeq" id="WP_035398896.1">
    <property type="nucleotide sequence ID" value="NZ_FMYN01000005.1"/>
</dbReference>
<reference evidence="2 5" key="1">
    <citation type="journal article" date="2015" name="Int. J. Syst. Evol. Microbiol.">
        <title>Exiguobacterium enclense sp. nov., isolated from sediment.</title>
        <authorList>
            <person name="Dastager S.G."/>
            <person name="Mawlankar R."/>
            <person name="Sonalkar V.V."/>
            <person name="Thorat M.N."/>
            <person name="Mual P."/>
            <person name="Verma A."/>
            <person name="Krishnamurthi S."/>
            <person name="Tang S.K."/>
            <person name="Li W.J."/>
        </authorList>
    </citation>
    <scope>NUCLEOTIDE SEQUENCE [LARGE SCALE GENOMIC DNA]</scope>
    <source>
        <strain evidence="2 5">NIO-1109</strain>
    </source>
</reference>
<evidence type="ECO:0000313" key="2">
    <source>
        <dbReference type="EMBL" id="KSU48101.1"/>
    </source>
</evidence>
<reference evidence="4 7" key="3">
    <citation type="submission" date="2023-12" db="EMBL/GenBank/DDBJ databases">
        <authorList>
            <person name="Easwaran N."/>
            <person name="Lazarus H.P.S."/>
        </authorList>
    </citation>
    <scope>NUCLEOTIDE SEQUENCE [LARGE SCALE GENOMIC DNA]</scope>
    <source>
        <strain evidence="4 7">VIT-2023</strain>
    </source>
</reference>
<dbReference type="OrthoDB" id="2352929at2"/>